<evidence type="ECO:0000256" key="5">
    <source>
        <dbReference type="ARBA" id="ARBA00022723"/>
    </source>
</evidence>
<name>A0A482VF81_ASBVE</name>
<dbReference type="EMBL" id="QDEB01107214">
    <property type="protein sequence ID" value="RZB89844.1"/>
    <property type="molecule type" value="Genomic_DNA"/>
</dbReference>
<dbReference type="GO" id="GO:0016226">
    <property type="term" value="P:iron-sulfur cluster assembly"/>
    <property type="evidence" value="ECO:0007669"/>
    <property type="project" value="InterPro"/>
</dbReference>
<keyword evidence="10" id="KW-0539">Nucleus</keyword>
<dbReference type="GO" id="GO:0000127">
    <property type="term" value="C:transcription factor TFIIIC complex"/>
    <property type="evidence" value="ECO:0007669"/>
    <property type="project" value="InterPro"/>
</dbReference>
<proteinExistence type="inferred from homology"/>
<dbReference type="PANTHER" id="PTHR15180:SF1">
    <property type="entry name" value="GENERAL TRANSCRIPTION FACTOR 3C POLYPEPTIDE 1"/>
    <property type="match status" value="1"/>
</dbReference>
<dbReference type="InterPro" id="IPR035903">
    <property type="entry name" value="HesB-like_dom_sf"/>
</dbReference>
<dbReference type="GO" id="GO:0006384">
    <property type="term" value="P:transcription initiation at RNA polymerase III promoter"/>
    <property type="evidence" value="ECO:0007669"/>
    <property type="project" value="InterPro"/>
</dbReference>
<keyword evidence="8" id="KW-0496">Mitochondrion</keyword>
<comment type="subunit">
    <text evidence="14">Heterotetramer; forms a dimer of dimers with IBA57. Interacts with [2Fe-2S]-ISCA2 forming the heterodimer [2Fe- 2S]-ISCA2-IBA57 complex; [2Fe-2S] cluster binding is absolutely required to promote the complex formation.</text>
</comment>
<dbReference type="GO" id="GO:0042791">
    <property type="term" value="P:5S class rRNA transcription by RNA polymerase III"/>
    <property type="evidence" value="ECO:0007669"/>
    <property type="project" value="TreeGrafter"/>
</dbReference>
<dbReference type="Pfam" id="PF01521">
    <property type="entry name" value="Fe-S_biosyn"/>
    <property type="match status" value="1"/>
</dbReference>
<comment type="function">
    <text evidence="11">Involved in the maturation of mitochondrial 4Fe-4S proteins functioning late in the iron-sulfur cluster assembly pathway. May be involved in the binding of an intermediate of Fe/S cluster assembly.</text>
</comment>
<dbReference type="SUPFAM" id="SSF89360">
    <property type="entry name" value="HesB-like domain"/>
    <property type="match status" value="1"/>
</dbReference>
<gene>
    <name evidence="16" type="ORF">BDFB_000714</name>
</gene>
<dbReference type="OrthoDB" id="68020at2759"/>
<dbReference type="STRING" id="1661398.A0A482VF81"/>
<feature type="domain" description="Peptidase C50" evidence="15">
    <location>
        <begin position="2450"/>
        <end position="2546"/>
    </location>
</feature>
<evidence type="ECO:0000256" key="14">
    <source>
        <dbReference type="ARBA" id="ARBA00093471"/>
    </source>
</evidence>
<dbReference type="GO" id="GO:0046872">
    <property type="term" value="F:metal ion binding"/>
    <property type="evidence" value="ECO:0007669"/>
    <property type="project" value="UniProtKB-KW"/>
</dbReference>
<dbReference type="FunFam" id="2.60.300.12:FF:000006">
    <property type="entry name" value="Iron-sulfur cluster assembly 2 mitochondrial"/>
    <property type="match status" value="1"/>
</dbReference>
<comment type="similarity">
    <text evidence="3">Belongs to the HesB/IscA family.</text>
</comment>
<evidence type="ECO:0000256" key="6">
    <source>
        <dbReference type="ARBA" id="ARBA00023004"/>
    </source>
</evidence>
<keyword evidence="4" id="KW-0597">Phosphoprotein</keyword>
<protein>
    <recommendedName>
        <fullName evidence="12">Iron-sulfur cluster assembly 2 homolog, mitochondrial</fullName>
    </recommendedName>
    <alternativeName>
        <fullName evidence="13">HESB-like domain-containing protein 1</fullName>
    </alternativeName>
</protein>
<dbReference type="GO" id="GO:0120510">
    <property type="term" value="C:mitochondrial [4Fe-4S] assembly complex"/>
    <property type="evidence" value="ECO:0007669"/>
    <property type="project" value="UniProtKB-ARBA"/>
</dbReference>
<comment type="subcellular location">
    <subcellularLocation>
        <location evidence="2">Mitochondrion</location>
    </subcellularLocation>
    <subcellularLocation>
        <location evidence="1">Nucleus</location>
    </subcellularLocation>
</comment>
<sequence>LRYQIGHPTAFGAFKQTINLSETCRRFYYLSQSMTKPRKPKISKPVDSEEKKQDVLGKRKLHFSKVDEYGNVYLMHRSYLKSDLFFNDEKKCNYEASKKQDLSFHVVDEIALEGLDGITLEAFWKRLKSVFPNNISKAVADRLWRMICNNKRINFYILKEPREKLISFDRCKYMDIDSGVFVEPFIEFKDIYPLASVNGTEIRGSCSTFNTRKENNGVRRFSMEKTIKLYDQKLVFVADQTLRNKALINEETDPNLELLDLEYCMLERIGRSREQGELTQGKMSLNYTLNDNKSVYHNRKVLAQNFLIVSQFFYVKSFASQQNISGGLVHLSRFYSKRKTKQIVIMEQIANLLRERPNYQIELQEFRKIFGRHRSIIKLLKTSEFRRFFKVYTYPYSKLYPNATKHEYLRKSGYKERQVKILRMIDPLANVTAIMESKDIKEVQHEKTKSDSAGHKLINYEYLRDIFLYILSTGKVGVTIQEIYDHLKMDFYSVRMAVRKLLLRNVIDSNKIDLGRQQSLKFYAKCFNNPDYQIEAQPIIYQLTSETVAEALKGYEKKVDDGSVKFYSEPETCAEMVPAQTHFTLEFEQFCCTSFLTETVDATSEELTIYDIVIKGRDKLLLIQSNLFAHYISEWDDYLLKRDDFSKATQLFQSGFGKIIYDYLSTIRINENIEVDNCIIFDIENVTPETRITKQFHEHRVIDIDQNFCNPHNDGSYVDSVSKIYLFEAMFNEGHFSNHTIERLKNVFDRIMISEGKKKRENVPELKVESKIEVELANNIVMEKFMGPNPILKLSELGEDGIKTEIFASTEPVKFVEFGAMYTSNDVSLTQRYINRANLILKIVYNETIVKDVATLFKYVRSEEGQEGYDKKVCKKSINSIIFKLVTEGYIKIFKLVMTGKNMTRTQTFVCVPYIVVEHSLIRSTIDQLKLKFYVGTSQNQNKTIKVKKKVESPFSITDVKDSITELKQLTGNKIDPNCKFNRNIGKMYGYSPKFVRMRVLHEYLFYVIRELSNAEYLNNRQIFDLCKSLKIKVTPTDVTEMPPVYRNEISWKMFIPSLPLHNNFPKGWALACDIVLRMPLSVFVKIYNVTFEIPEFETYLKHPIKRHFLLKYLPVSVRNVLFHKRKYFHSIYEIMSHLCYVGLLQLGPRNYKEKDQVFIYLNHKASLYDTCTSKPGYNKIEDKKYKKLTFEFKSGSDVEVYWSEMLRICINTPLGKRKVLDGHCVTIEDCNTKPDMLETLKAKTFEGAVEDDNGKIPGDRRGGAGFDSSLWTFVKRNWIWNGQLDSRASNSIQSQVTGLKREKLDTVLPQPIQYDLLVKGGAAERKVYLKPIKTIKKPSVQSIIIKKTSRKKLVRKIIVPRTKRVREYYDAIDKAIMKTNTQIRVDWDEEEDQLLRYCRAASVFLCPVFKKQFIPYNIIRDVLHRLYPKSKNKTARAVQRRIYLLLMGDEIIKIMETNVENFLNSDTIAKYFDQIHNRYKYDIKITDSQMYISFIYLMSYIYKHRKEIELLLLGYIATVDFFSDPYIPLFEVILQNVEDESVSSLYPTPKIVEDITKDTIKSVVHCSMACKKNTVGWAFQLSHIYKRFSDELIRIAVADMKKGQFLVINKNYEEKNVANNWHTPLKMSGMNKRNKDDVVPLEDQHENLKESERDIEEIKTDVRHLIFRVPYLLEGNLEVNFKKMLESSCSLEVNNYICLMIADLKKFAQDNNSIEELKTFIDNIEDDIAADDQKKLMKNLSRIVFAIQTIQQQKVCANTESPDSFEDRFKLWEIEKSEEIGSNVEETDTRISRFNKNYTSGMENCIKQAQEGDFPSIDDIKEGMMAEGEDTENRKIPHITDLIMLLTEGRFPELDTDNETIEKMKEHFIMQYPKLQEFFIEDLEELNNTSVIKHLNDESKIDKIKKVTKNVVEQPQTEKIVKYIEDVNGSEDDIKFIEDLIDFIKNKKEFGVSAHELKVVREYYTKAPIFCAKFFYKCELDLTKLLQFLTDIGVILRTGISCIVYVHHDYQSEWLTETFMLTCKEKEIFESKEKHETKKLKFLIEEKLKSTDPLRVQLKPWTKLDGSLNDELFHEWLCIILSYCADFPNIPFLTLCEHFHYVKPVDIYMLLEILQELGCIEIYLYGSIENNLFSSRCIVDECEATCLDRVERFKALNCIKTNELEAIYHLVESHVPGLRLKAVLRFEKILTSSENAQLSLSKNHVSSNCTNAKVDDSVNVMLNKIKEMPSEWTIVQLTPCFNPKENVEIDSEKYYTNPLHISVFNCGSNQPKPFCVSIEVPKDSVNGSPVELVNEIQSIISTNRSTLVASKGQIHFKDVPEKQNYFTKRQLVDNRLKMLVKDLQELYLKEWRCLMIGKFINKNLDIKIQKKIKEFFKNENLADELALNDQKRHPLILIIDDSLDCFPWEMMDVLIDVPVSRLPSLHLAYALFKEHKETIKNGFKIVEKPENGTFIVNPDLDLKNMQNRITSFFEYWAPRWKGIAGCKPTEEQFEEMLVSADIFSYNGHGSGVHFFSMQKIERIRINAVVLLFGCGSTKLAKVGPQTEMFGTYQTYLIACSPCIVGMLWEVTDLDTDVLTTELLSHWIPNFNKTHWKCLDKSKWVKGEKVDFSKDQTEANNSHPHEPDLLKALSMAKKSNLLNFYRLISLEISNVRNNIHRNYSNPIIKPLEHVKPELIITDTCVERLKNITKSSSEFLRVSVDGGGCSGFQYKFDLDSKVNEDDKVFERNGVKVVIDQISLDYVRGATVDYQEELIKSSFRIVNNPLAEQGCSCGSSFAVRLD</sequence>
<dbReference type="InterPro" id="IPR007309">
    <property type="entry name" value="TFIIIC_Bblock-bd"/>
</dbReference>
<dbReference type="Pfam" id="PF03568">
    <property type="entry name" value="Separin_C"/>
    <property type="match status" value="1"/>
</dbReference>
<comment type="caution">
    <text evidence="16">The sequence shown here is derived from an EMBL/GenBank/DDBJ whole genome shotgun (WGS) entry which is preliminary data.</text>
</comment>
<dbReference type="Pfam" id="PF24101">
    <property type="entry name" value="WHD_GTF3C1"/>
    <property type="match status" value="1"/>
</dbReference>
<dbReference type="InterPro" id="IPR016092">
    <property type="entry name" value="ATAP"/>
</dbReference>
<dbReference type="PROSITE" id="PS51700">
    <property type="entry name" value="SEPARIN"/>
    <property type="match status" value="1"/>
</dbReference>
<evidence type="ECO:0000256" key="13">
    <source>
        <dbReference type="ARBA" id="ARBA00077082"/>
    </source>
</evidence>
<dbReference type="GO" id="GO:0003677">
    <property type="term" value="F:DNA binding"/>
    <property type="evidence" value="ECO:0007669"/>
    <property type="project" value="UniProtKB-KW"/>
</dbReference>
<dbReference type="GO" id="GO:0005634">
    <property type="term" value="C:nucleus"/>
    <property type="evidence" value="ECO:0007669"/>
    <property type="project" value="UniProtKB-SubCell"/>
</dbReference>
<dbReference type="Gene3D" id="2.60.300.12">
    <property type="entry name" value="HesB-like domain"/>
    <property type="match status" value="1"/>
</dbReference>
<accession>A0A482VF81</accession>
<dbReference type="InterPro" id="IPR000361">
    <property type="entry name" value="ATAP_core_dom"/>
</dbReference>
<evidence type="ECO:0000313" key="16">
    <source>
        <dbReference type="EMBL" id="RZB89844.1"/>
    </source>
</evidence>
<feature type="non-terminal residue" evidence="16">
    <location>
        <position position="1"/>
    </location>
</feature>
<evidence type="ECO:0000256" key="1">
    <source>
        <dbReference type="ARBA" id="ARBA00004123"/>
    </source>
</evidence>
<keyword evidence="9" id="KW-0804">Transcription</keyword>
<evidence type="ECO:0000256" key="4">
    <source>
        <dbReference type="ARBA" id="ARBA00022553"/>
    </source>
</evidence>
<dbReference type="PANTHER" id="PTHR15180">
    <property type="entry name" value="GENERAL TRANSCRIPTION FACTOR 3C POLYPEPTIDE 1"/>
    <property type="match status" value="1"/>
</dbReference>
<dbReference type="GO" id="GO:0004197">
    <property type="term" value="F:cysteine-type endopeptidase activity"/>
    <property type="evidence" value="ECO:0007669"/>
    <property type="project" value="InterPro"/>
</dbReference>
<dbReference type="Pfam" id="PF04182">
    <property type="entry name" value="B-block_TFIIIC"/>
    <property type="match status" value="1"/>
</dbReference>
<dbReference type="Proteomes" id="UP000292052">
    <property type="component" value="Unassembled WGS sequence"/>
</dbReference>
<dbReference type="InterPro" id="IPR056467">
    <property type="entry name" value="eWH_GTF3C1"/>
</dbReference>
<evidence type="ECO:0000256" key="8">
    <source>
        <dbReference type="ARBA" id="ARBA00023128"/>
    </source>
</evidence>
<evidence type="ECO:0000259" key="15">
    <source>
        <dbReference type="PROSITE" id="PS51700"/>
    </source>
</evidence>
<dbReference type="GO" id="GO:0051536">
    <property type="term" value="F:iron-sulfur cluster binding"/>
    <property type="evidence" value="ECO:0007669"/>
    <property type="project" value="InterPro"/>
</dbReference>
<keyword evidence="7" id="KW-0238">DNA-binding</keyword>
<evidence type="ECO:0000256" key="9">
    <source>
        <dbReference type="ARBA" id="ARBA00023163"/>
    </source>
</evidence>
<dbReference type="InterPro" id="IPR030397">
    <property type="entry name" value="SEPARIN_core_dom"/>
</dbReference>
<keyword evidence="6" id="KW-0408">Iron</keyword>
<dbReference type="NCBIfam" id="TIGR00049">
    <property type="entry name" value="iron-sulfur cluster assembly accessory protein"/>
    <property type="match status" value="1"/>
</dbReference>
<evidence type="ECO:0000256" key="12">
    <source>
        <dbReference type="ARBA" id="ARBA00073313"/>
    </source>
</evidence>
<keyword evidence="17" id="KW-1185">Reference proteome</keyword>
<keyword evidence="5" id="KW-0479">Metal-binding</keyword>
<evidence type="ECO:0000256" key="11">
    <source>
        <dbReference type="ARBA" id="ARBA00057540"/>
    </source>
</evidence>
<reference evidence="16 17" key="1">
    <citation type="submission" date="2017-03" db="EMBL/GenBank/DDBJ databases">
        <title>Genome of the blue death feigning beetle - Asbolus verrucosus.</title>
        <authorList>
            <person name="Rider S.D."/>
        </authorList>
    </citation>
    <scope>NUCLEOTIDE SEQUENCE [LARGE SCALE GENOMIC DNA]</scope>
    <source>
        <strain evidence="16">Butters</strain>
        <tissue evidence="16">Head and leg muscle</tissue>
    </source>
</reference>
<evidence type="ECO:0000256" key="7">
    <source>
        <dbReference type="ARBA" id="ARBA00023125"/>
    </source>
</evidence>
<evidence type="ECO:0000256" key="10">
    <source>
        <dbReference type="ARBA" id="ARBA00023242"/>
    </source>
</evidence>
<dbReference type="InterPro" id="IPR044210">
    <property type="entry name" value="Tfc3-like"/>
</dbReference>
<evidence type="ECO:0000256" key="2">
    <source>
        <dbReference type="ARBA" id="ARBA00004173"/>
    </source>
</evidence>
<evidence type="ECO:0000256" key="3">
    <source>
        <dbReference type="ARBA" id="ARBA00006718"/>
    </source>
</evidence>
<organism evidence="16 17">
    <name type="scientific">Asbolus verrucosus</name>
    <name type="common">Desert ironclad beetle</name>
    <dbReference type="NCBI Taxonomy" id="1661398"/>
    <lineage>
        <taxon>Eukaryota</taxon>
        <taxon>Metazoa</taxon>
        <taxon>Ecdysozoa</taxon>
        <taxon>Arthropoda</taxon>
        <taxon>Hexapoda</taxon>
        <taxon>Insecta</taxon>
        <taxon>Pterygota</taxon>
        <taxon>Neoptera</taxon>
        <taxon>Endopterygota</taxon>
        <taxon>Coleoptera</taxon>
        <taxon>Polyphaga</taxon>
        <taxon>Cucujiformia</taxon>
        <taxon>Tenebrionidae</taxon>
        <taxon>Pimeliinae</taxon>
        <taxon>Asbolus</taxon>
    </lineage>
</organism>
<evidence type="ECO:0000313" key="17">
    <source>
        <dbReference type="Proteomes" id="UP000292052"/>
    </source>
</evidence>
<dbReference type="GO" id="GO:0006508">
    <property type="term" value="P:proteolysis"/>
    <property type="evidence" value="ECO:0007669"/>
    <property type="project" value="InterPro"/>
</dbReference>